<dbReference type="EMBL" id="SJDU01000718">
    <property type="protein sequence ID" value="TKZ22854.1"/>
    <property type="molecule type" value="Genomic_DNA"/>
</dbReference>
<dbReference type="Proteomes" id="UP000310168">
    <property type="component" value="Unassembled WGS sequence"/>
</dbReference>
<organism evidence="1 2">
    <name type="scientific">Brachyspira catarrhinii</name>
    <dbReference type="NCBI Taxonomy" id="2528966"/>
    <lineage>
        <taxon>Bacteria</taxon>
        <taxon>Pseudomonadati</taxon>
        <taxon>Spirochaetota</taxon>
        <taxon>Spirochaetia</taxon>
        <taxon>Brachyspirales</taxon>
        <taxon>Brachyspiraceae</taxon>
        <taxon>Brachyspira</taxon>
    </lineage>
</organism>
<evidence type="ECO:0000313" key="1">
    <source>
        <dbReference type="EMBL" id="TKZ22854.1"/>
    </source>
</evidence>
<accession>A0ABY2TNA0</accession>
<evidence type="ECO:0000313" key="2">
    <source>
        <dbReference type="Proteomes" id="UP000310168"/>
    </source>
</evidence>
<evidence type="ECO:0008006" key="3">
    <source>
        <dbReference type="Google" id="ProtNLM"/>
    </source>
</evidence>
<proteinExistence type="predicted"/>
<comment type="caution">
    <text evidence="1">The sequence shown here is derived from an EMBL/GenBank/DDBJ whole genome shotgun (WGS) entry which is preliminary data.</text>
</comment>
<reference evidence="1 2" key="1">
    <citation type="journal article" date="2019" name="Anaerobe">
        <title>Brachyspira catarrhinii sp. nov., an anaerobic intestinal spirochaete isolated from vervet monkeys may have been misidentified as Brachyspira aalborgi in previous studies.</title>
        <authorList>
            <person name="Phillips N.D."/>
            <person name="La T."/>
            <person name="Hampson D.J."/>
        </authorList>
    </citation>
    <scope>NUCLEOTIDE SEQUENCE [LARGE SCALE GENOMIC DNA]</scope>
    <source>
        <strain evidence="1 2">Z12</strain>
    </source>
</reference>
<keyword evidence="2" id="KW-1185">Reference proteome</keyword>
<protein>
    <recommendedName>
        <fullName evidence="3">Beta-lactamase-inhibitor-like PepSY-like domain-containing protein</fullName>
    </recommendedName>
</protein>
<sequence length="105" mass="11878">MKIIKSLFIIASLFIINGTIFATTIKVHLTEVKAPYTIDIKGPYKAYNYKYESEIVSALTNERVMVVEHRLGLKVNDVGIYKEGIVFETEDGFTLNGIEYLNGIE</sequence>
<feature type="non-terminal residue" evidence="1">
    <location>
        <position position="105"/>
    </location>
</feature>
<gene>
    <name evidence="1" type="ORF">EZH24_13175</name>
</gene>
<name>A0ABY2TNA0_9SPIR</name>